<dbReference type="InterPro" id="IPR001647">
    <property type="entry name" value="HTH_TetR"/>
</dbReference>
<dbReference type="InterPro" id="IPR050109">
    <property type="entry name" value="HTH-type_TetR-like_transc_reg"/>
</dbReference>
<dbReference type="EMBL" id="JAAKZZ010000093">
    <property type="protein sequence ID" value="NGO69062.1"/>
    <property type="molecule type" value="Genomic_DNA"/>
</dbReference>
<dbReference type="Gene3D" id="1.10.10.60">
    <property type="entry name" value="Homeodomain-like"/>
    <property type="match status" value="1"/>
</dbReference>
<evidence type="ECO:0000313" key="7">
    <source>
        <dbReference type="Proteomes" id="UP000477722"/>
    </source>
</evidence>
<dbReference type="Proteomes" id="UP000477722">
    <property type="component" value="Unassembled WGS sequence"/>
</dbReference>
<keyword evidence="1" id="KW-0805">Transcription regulation</keyword>
<keyword evidence="2 4" id="KW-0238">DNA-binding</keyword>
<dbReference type="SUPFAM" id="SSF46689">
    <property type="entry name" value="Homeodomain-like"/>
    <property type="match status" value="1"/>
</dbReference>
<keyword evidence="3" id="KW-0804">Transcription</keyword>
<gene>
    <name evidence="6" type="ORF">G5C65_11980</name>
</gene>
<dbReference type="GO" id="GO:0045892">
    <property type="term" value="P:negative regulation of DNA-templated transcription"/>
    <property type="evidence" value="ECO:0007669"/>
    <property type="project" value="InterPro"/>
</dbReference>
<dbReference type="Gene3D" id="1.10.357.10">
    <property type="entry name" value="Tetracycline Repressor, domain 2"/>
    <property type="match status" value="1"/>
</dbReference>
<evidence type="ECO:0000256" key="1">
    <source>
        <dbReference type="ARBA" id="ARBA00023015"/>
    </source>
</evidence>
<evidence type="ECO:0000313" key="6">
    <source>
        <dbReference type="EMBL" id="NGO69062.1"/>
    </source>
</evidence>
<dbReference type="PROSITE" id="PS50977">
    <property type="entry name" value="HTH_TETR_2"/>
    <property type="match status" value="1"/>
</dbReference>
<reference evidence="6 7" key="1">
    <citation type="submission" date="2020-02" db="EMBL/GenBank/DDBJ databases">
        <title>Whole-genome analyses of novel actinobacteria.</title>
        <authorList>
            <person name="Sahin N."/>
            <person name="Tatar D."/>
        </authorList>
    </citation>
    <scope>NUCLEOTIDE SEQUENCE [LARGE SCALE GENOMIC DNA]</scope>
    <source>
        <strain evidence="6 7">SB3404</strain>
    </source>
</reference>
<evidence type="ECO:0000256" key="2">
    <source>
        <dbReference type="ARBA" id="ARBA00023125"/>
    </source>
</evidence>
<evidence type="ECO:0000256" key="4">
    <source>
        <dbReference type="PROSITE-ProRule" id="PRU00335"/>
    </source>
</evidence>
<organism evidence="6 7">
    <name type="scientific">Streptomyces boncukensis</name>
    <dbReference type="NCBI Taxonomy" id="2711219"/>
    <lineage>
        <taxon>Bacteria</taxon>
        <taxon>Bacillati</taxon>
        <taxon>Actinomycetota</taxon>
        <taxon>Actinomycetes</taxon>
        <taxon>Kitasatosporales</taxon>
        <taxon>Streptomycetaceae</taxon>
        <taxon>Streptomyces</taxon>
    </lineage>
</organism>
<dbReference type="Pfam" id="PF00440">
    <property type="entry name" value="TetR_N"/>
    <property type="match status" value="1"/>
</dbReference>
<dbReference type="InterPro" id="IPR036271">
    <property type="entry name" value="Tet_transcr_reg_TetR-rel_C_sf"/>
</dbReference>
<protein>
    <submittedName>
        <fullName evidence="6">TetR/AcrR family transcriptional regulator</fullName>
    </submittedName>
</protein>
<dbReference type="GO" id="GO:0003700">
    <property type="term" value="F:DNA-binding transcription factor activity"/>
    <property type="evidence" value="ECO:0007669"/>
    <property type="project" value="TreeGrafter"/>
</dbReference>
<dbReference type="SUPFAM" id="SSF48498">
    <property type="entry name" value="Tetracyclin repressor-like, C-terminal domain"/>
    <property type="match status" value="1"/>
</dbReference>
<dbReference type="RefSeq" id="WP_165298757.1">
    <property type="nucleotide sequence ID" value="NZ_JAAKZZ010000093.1"/>
</dbReference>
<accession>A0A6G4WW33</accession>
<keyword evidence="7" id="KW-1185">Reference proteome</keyword>
<evidence type="ECO:0000256" key="3">
    <source>
        <dbReference type="ARBA" id="ARBA00023163"/>
    </source>
</evidence>
<dbReference type="GO" id="GO:0000976">
    <property type="term" value="F:transcription cis-regulatory region binding"/>
    <property type="evidence" value="ECO:0007669"/>
    <property type="project" value="TreeGrafter"/>
</dbReference>
<dbReference type="AlphaFoldDB" id="A0A6G4WW33"/>
<feature type="DNA-binding region" description="H-T-H motif" evidence="4">
    <location>
        <begin position="58"/>
        <end position="77"/>
    </location>
</feature>
<comment type="caution">
    <text evidence="6">The sequence shown here is derived from an EMBL/GenBank/DDBJ whole genome shotgun (WGS) entry which is preliminary data.</text>
</comment>
<sequence length="254" mass="27641">MSTERNEDLSWLIRSLDLLWGTERGPRPSRGPKPALTLDQIVSAAIRLANREGLAALSMRKVATELGVGTMSLYRYVPGKSVLINLMVDQVYEPGGAADAPPPGSEDWRATLERVALGSWELYITSPWLLQVNQARPVLGPNSLADLHYALEGLEGLGLTGQERVAVVVALDNLVVGAARSHVLYQQAAQQSGVTDEEFWSAQEPYLVRAMETGAYPRLAELPEDAFSMSGEETMRFGVAALLDGIERLIAARV</sequence>
<dbReference type="PANTHER" id="PTHR30055:SF151">
    <property type="entry name" value="TRANSCRIPTIONAL REGULATORY PROTEIN"/>
    <property type="match status" value="1"/>
</dbReference>
<dbReference type="Pfam" id="PF02909">
    <property type="entry name" value="TetR_C_1"/>
    <property type="match status" value="1"/>
</dbReference>
<dbReference type="InterPro" id="IPR009057">
    <property type="entry name" value="Homeodomain-like_sf"/>
</dbReference>
<proteinExistence type="predicted"/>
<dbReference type="PANTHER" id="PTHR30055">
    <property type="entry name" value="HTH-TYPE TRANSCRIPTIONAL REGULATOR RUTR"/>
    <property type="match status" value="1"/>
</dbReference>
<name>A0A6G4WW33_9ACTN</name>
<evidence type="ECO:0000259" key="5">
    <source>
        <dbReference type="PROSITE" id="PS50977"/>
    </source>
</evidence>
<feature type="domain" description="HTH tetR-type" evidence="5">
    <location>
        <begin position="35"/>
        <end position="95"/>
    </location>
</feature>
<dbReference type="InterPro" id="IPR004111">
    <property type="entry name" value="Repressor_TetR_C"/>
</dbReference>